<protein>
    <recommendedName>
        <fullName evidence="2">C2 NT-type domain-containing protein</fullName>
    </recommendedName>
</protein>
<dbReference type="PANTHER" id="PTHR31344">
    <property type="entry name" value="NUCLEAR PORE COMPLEX PROTEIN NUP205"/>
    <property type="match status" value="1"/>
</dbReference>
<dbReference type="PANTHER" id="PTHR31344:SF15">
    <property type="entry name" value="EEIG1_EHBP1 PROTEIN AMINO-TERMINAL DOMAIN PROTEIN"/>
    <property type="match status" value="1"/>
</dbReference>
<name>A0A4U5MXC3_POPAL</name>
<feature type="compositionally biased region" description="Low complexity" evidence="1">
    <location>
        <begin position="262"/>
        <end position="274"/>
    </location>
</feature>
<gene>
    <name evidence="3" type="ORF">D5086_0000292680</name>
</gene>
<proteinExistence type="predicted"/>
<feature type="compositionally biased region" description="Basic and acidic residues" evidence="1">
    <location>
        <begin position="385"/>
        <end position="398"/>
    </location>
</feature>
<feature type="compositionally biased region" description="Basic and acidic residues" evidence="1">
    <location>
        <begin position="315"/>
        <end position="337"/>
    </location>
</feature>
<evidence type="ECO:0000313" key="3">
    <source>
        <dbReference type="EMBL" id="TKR74726.1"/>
    </source>
</evidence>
<dbReference type="Pfam" id="PF10358">
    <property type="entry name" value="NT-C2"/>
    <property type="match status" value="1"/>
</dbReference>
<dbReference type="EMBL" id="RCHU01001162">
    <property type="protein sequence ID" value="TKR74726.1"/>
    <property type="molecule type" value="Genomic_DNA"/>
</dbReference>
<dbReference type="PROSITE" id="PS51840">
    <property type="entry name" value="C2_NT"/>
    <property type="match status" value="1"/>
</dbReference>
<dbReference type="InterPro" id="IPR021827">
    <property type="entry name" value="Nup186/Nup192/Nup205"/>
</dbReference>
<dbReference type="InterPro" id="IPR019448">
    <property type="entry name" value="NT-C2"/>
</dbReference>
<reference evidence="3" key="1">
    <citation type="submission" date="2018-10" db="EMBL/GenBank/DDBJ databases">
        <title>Population genomic analysis revealed the cold adaptation of white poplar.</title>
        <authorList>
            <person name="Liu Y.-J."/>
        </authorList>
    </citation>
    <scope>NUCLEOTIDE SEQUENCE [LARGE SCALE GENOMIC DNA]</scope>
    <source>
        <strain evidence="3">PAL-ZL1</strain>
    </source>
</reference>
<evidence type="ECO:0000259" key="2">
    <source>
        <dbReference type="PROSITE" id="PS51840"/>
    </source>
</evidence>
<feature type="compositionally biased region" description="Basic and acidic residues" evidence="1">
    <location>
        <begin position="248"/>
        <end position="260"/>
    </location>
</feature>
<feature type="compositionally biased region" description="Polar residues" evidence="1">
    <location>
        <begin position="304"/>
        <end position="314"/>
    </location>
</feature>
<sequence length="1085" mass="119360">MVLGMNGKNRRSSSVQVNYLVHIEDIKPWPPSQSLRSLRSVLIQWENGDRNSGSTNTVVPSLGTVVGEGKIEFNESFRLPVTLLREVPVKGKDTDTFQKNCLEFNLYEPRRDKAQLLATAVVDLADYGVIKETISLTAPVNSKRSFRSTPQPILYFKIQPIDKGHTTSSSLSKGVSMDKNGGESVSALMNEGYAEEAEVASFTDDDVSSHSSLANGGLPPQNDENGSVRMTESKHLVNKEPTAASQIEMEKHTAPQEKLKRSSSYSSSLDLSSDVGSPVNGHASVMNSAISSPSSILKDDVAQSVHSSSPSFTYKSKDEEANTSKRSNGHQDFRQEVHGKVTNSITTIRRGDIFQNNNENTSSDDNPHVGAKLGNTISGDFQVNEEHSQNGEEQKQFSEDEPIDNFPYDARDDDSLGSDTFTSPGGFDMKGNILKIDRLKHVKSVRSSSDSLRSNGFGSRNQHNEVGLMRDVHHSAGSLGFNERKNAKIYPKDTRTTILDGKIQQLEHKIKMLEGELKEAAAIEASLYSVVAEHGSSMSKVHAPARRLSRLYLHACRESFQSRRATAARSAISGLVLVAKACGNDVPRLTFWLSNSVVLRTIISQTIGDTESKISSGQHTERKGNKIISSSLKWKEVSPSRKGNKNGLYEDSSDWEDPHVFTSALERVEAWIFSRTIESIWWQTLTPHMQAAATKEIAQLDSSGSKKNLGRTSRLVHEDQGNISLEHWKKAFKDACERLCPVRAGGHECGCLPVLARLIMEQCVARLDVAMFNAILRESVDEIPTDPVSDPISDPKVLPIPAGSSSFGAGAQLKNVIGNWSRWLTDLFGMDDDDLLEDDNENDETDERPDTTFKPFHLLNALSDLMMLPKDMLLSKSIRKEVCPTFAAPLIKRVLDDFVLDEFCPDPIPDVVFEALDTEDAIEAGEESVTTVPCIAAPPIYLPPSTASIAKIIGEFGSQSKLRKSGSSIVRKSYTSDDELDELNSPLASIILDGVRSSPAPTKPSWKSKKGIDNTIRYELLREIWMNTGLQNISQGAQYSYDKVLGLLKRHSLFGGSWNDIDVQKDLASLQMRTISSNQGSAAAI</sequence>
<organism evidence="3">
    <name type="scientific">Populus alba</name>
    <name type="common">White poplar</name>
    <dbReference type="NCBI Taxonomy" id="43335"/>
    <lineage>
        <taxon>Eukaryota</taxon>
        <taxon>Viridiplantae</taxon>
        <taxon>Streptophyta</taxon>
        <taxon>Embryophyta</taxon>
        <taxon>Tracheophyta</taxon>
        <taxon>Spermatophyta</taxon>
        <taxon>Magnoliopsida</taxon>
        <taxon>eudicotyledons</taxon>
        <taxon>Gunneridae</taxon>
        <taxon>Pentapetalae</taxon>
        <taxon>rosids</taxon>
        <taxon>fabids</taxon>
        <taxon>Malpighiales</taxon>
        <taxon>Salicaceae</taxon>
        <taxon>Saliceae</taxon>
        <taxon>Populus</taxon>
    </lineage>
</organism>
<dbReference type="GO" id="GO:0005643">
    <property type="term" value="C:nuclear pore"/>
    <property type="evidence" value="ECO:0007669"/>
    <property type="project" value="InterPro"/>
</dbReference>
<comment type="caution">
    <text evidence="3">The sequence shown here is derived from an EMBL/GenBank/DDBJ whole genome shotgun (WGS) entry which is preliminary data.</text>
</comment>
<evidence type="ECO:0000256" key="1">
    <source>
        <dbReference type="SAM" id="MobiDB-lite"/>
    </source>
</evidence>
<feature type="domain" description="C2 NT-type" evidence="2">
    <location>
        <begin position="7"/>
        <end position="162"/>
    </location>
</feature>
<dbReference type="STRING" id="43335.A0A4U5MXC3"/>
<feature type="region of interest" description="Disordered" evidence="1">
    <location>
        <begin position="294"/>
        <end position="337"/>
    </location>
</feature>
<dbReference type="AlphaFoldDB" id="A0A4U5MXC3"/>
<feature type="region of interest" description="Disordered" evidence="1">
    <location>
        <begin position="198"/>
        <end position="276"/>
    </location>
</feature>
<feature type="region of interest" description="Disordered" evidence="1">
    <location>
        <begin position="385"/>
        <end position="424"/>
    </location>
</feature>
<accession>A0A4U5MXC3</accession>